<reference evidence="7 8" key="1">
    <citation type="submission" date="2016-07" db="EMBL/GenBank/DDBJ databases">
        <title>Pervasive Adenine N6-methylation of Active Genes in Fungi.</title>
        <authorList>
            <consortium name="DOE Joint Genome Institute"/>
            <person name="Mondo S.J."/>
            <person name="Dannebaum R.O."/>
            <person name="Kuo R.C."/>
            <person name="Labutti K."/>
            <person name="Haridas S."/>
            <person name="Kuo A."/>
            <person name="Salamov A."/>
            <person name="Ahrendt S.R."/>
            <person name="Lipzen A."/>
            <person name="Sullivan W."/>
            <person name="Andreopoulos W.B."/>
            <person name="Clum A."/>
            <person name="Lindquist E."/>
            <person name="Daum C."/>
            <person name="Ramamoorthy G.K."/>
            <person name="Gryganskyi A."/>
            <person name="Culley D."/>
            <person name="Magnuson J.K."/>
            <person name="James T.Y."/>
            <person name="O'Malley M.A."/>
            <person name="Stajich J.E."/>
            <person name="Spatafora J.W."/>
            <person name="Visel A."/>
            <person name="Grigoriev I.V."/>
        </authorList>
    </citation>
    <scope>NUCLEOTIDE SEQUENCE [LARGE SCALE GENOMIC DNA]</scope>
    <source>
        <strain evidence="7 8">JEL800</strain>
    </source>
</reference>
<organism evidence="7 8">
    <name type="scientific">Rhizoclosmatium globosum</name>
    <dbReference type="NCBI Taxonomy" id="329046"/>
    <lineage>
        <taxon>Eukaryota</taxon>
        <taxon>Fungi</taxon>
        <taxon>Fungi incertae sedis</taxon>
        <taxon>Chytridiomycota</taxon>
        <taxon>Chytridiomycota incertae sedis</taxon>
        <taxon>Chytridiomycetes</taxon>
        <taxon>Chytridiales</taxon>
        <taxon>Chytriomycetaceae</taxon>
        <taxon>Rhizoclosmatium</taxon>
    </lineage>
</organism>
<evidence type="ECO:0000313" key="8">
    <source>
        <dbReference type="Proteomes" id="UP000193642"/>
    </source>
</evidence>
<feature type="transmembrane region" description="Helical" evidence="4">
    <location>
        <begin position="419"/>
        <end position="438"/>
    </location>
</feature>
<dbReference type="Proteomes" id="UP000193642">
    <property type="component" value="Unassembled WGS sequence"/>
</dbReference>
<protein>
    <recommendedName>
        <fullName evidence="6">Thioredoxin domain-containing protein</fullName>
    </recommendedName>
</protein>
<dbReference type="GO" id="GO:0005783">
    <property type="term" value="C:endoplasmic reticulum"/>
    <property type="evidence" value="ECO:0007669"/>
    <property type="project" value="TreeGrafter"/>
</dbReference>
<sequence>MKLLQFFVLVLTVTLTQAVQKCKPRAKGSSEDKSDNSSDCSDETLLDTASFPNYVTKGSGAWLVFFMTTWCPFCQKLLPEWKAVNSQVLENGPYGMGIARFDCTDQSQKLLSQQRSQEIPQRQALSDGEFIEKYVGERTTGAIMDYIQKKAVELKLDAAQKPVANALPPIPVIQNRKDSTESDKVGQSEPQQKEPPAVKVEEQHEPPVLNEPPVAGISQAAESPKAPQPPSIKANEEVIQSPQHKQPLHYPNATSRPMPLSWSSPISCHISKFLSLIVLSFGAYKLYQPFFSIRRPNVPLITPFLLDASASSLVFVYCLRNGFHVSTFAELALYAVTGVYVCLAGWEFSANHGGGQLRVMSVVFTFALMTGMWVLPGWISNVSPYVASLVIYLNRFVVQKRKPGALPVRKGGVVKGVAGMNLDFAAFVIVARVVTTFLEARGDPGVLCYFVVLGCIHILGDILFTAASEPRDGKYWIDLTINK</sequence>
<dbReference type="PROSITE" id="PS51352">
    <property type="entry name" value="THIOREDOXIN_2"/>
    <property type="match status" value="1"/>
</dbReference>
<evidence type="ECO:0000256" key="2">
    <source>
        <dbReference type="ARBA" id="ARBA00022729"/>
    </source>
</evidence>
<accession>A0A1Y2CDI6</accession>
<dbReference type="OrthoDB" id="2121326at2759"/>
<dbReference type="Gene3D" id="3.40.30.10">
    <property type="entry name" value="Glutaredoxin"/>
    <property type="match status" value="1"/>
</dbReference>
<dbReference type="InterPro" id="IPR013766">
    <property type="entry name" value="Thioredoxin_domain"/>
</dbReference>
<evidence type="ECO:0000256" key="4">
    <source>
        <dbReference type="SAM" id="Phobius"/>
    </source>
</evidence>
<comment type="similarity">
    <text evidence="1">Belongs to the protein disulfide isomerase family.</text>
</comment>
<dbReference type="InterPro" id="IPR051063">
    <property type="entry name" value="PDI"/>
</dbReference>
<feature type="region of interest" description="Disordered" evidence="3">
    <location>
        <begin position="167"/>
        <end position="214"/>
    </location>
</feature>
<keyword evidence="2 5" id="KW-0732">Signal</keyword>
<dbReference type="PANTHER" id="PTHR45672">
    <property type="entry name" value="PROTEIN DISULFIDE-ISOMERASE C17H9.14C-RELATED"/>
    <property type="match status" value="1"/>
</dbReference>
<dbReference type="EMBL" id="MCGO01000022">
    <property type="protein sequence ID" value="ORY44375.1"/>
    <property type="molecule type" value="Genomic_DNA"/>
</dbReference>
<evidence type="ECO:0000256" key="5">
    <source>
        <dbReference type="SAM" id="SignalP"/>
    </source>
</evidence>
<feature type="chain" id="PRO_5011988204" description="Thioredoxin domain-containing protein" evidence="5">
    <location>
        <begin position="19"/>
        <end position="483"/>
    </location>
</feature>
<dbReference type="GO" id="GO:0003756">
    <property type="term" value="F:protein disulfide isomerase activity"/>
    <property type="evidence" value="ECO:0007669"/>
    <property type="project" value="TreeGrafter"/>
</dbReference>
<feature type="signal peptide" evidence="5">
    <location>
        <begin position="1"/>
        <end position="18"/>
    </location>
</feature>
<dbReference type="AlphaFoldDB" id="A0A1Y2CDI6"/>
<dbReference type="STRING" id="329046.A0A1Y2CDI6"/>
<evidence type="ECO:0000259" key="6">
    <source>
        <dbReference type="PROSITE" id="PS51352"/>
    </source>
</evidence>
<evidence type="ECO:0000256" key="1">
    <source>
        <dbReference type="ARBA" id="ARBA00006347"/>
    </source>
</evidence>
<evidence type="ECO:0000256" key="3">
    <source>
        <dbReference type="SAM" id="MobiDB-lite"/>
    </source>
</evidence>
<keyword evidence="4" id="KW-1133">Transmembrane helix</keyword>
<comment type="caution">
    <text evidence="7">The sequence shown here is derived from an EMBL/GenBank/DDBJ whole genome shotgun (WGS) entry which is preliminary data.</text>
</comment>
<keyword evidence="4" id="KW-0812">Transmembrane</keyword>
<gene>
    <name evidence="7" type="ORF">BCR33DRAFT_766009</name>
</gene>
<keyword evidence="4" id="KW-0472">Membrane</keyword>
<dbReference type="SUPFAM" id="SSF52833">
    <property type="entry name" value="Thioredoxin-like"/>
    <property type="match status" value="1"/>
</dbReference>
<dbReference type="Pfam" id="PF00085">
    <property type="entry name" value="Thioredoxin"/>
    <property type="match status" value="1"/>
</dbReference>
<feature type="compositionally biased region" description="Basic and acidic residues" evidence="3">
    <location>
        <begin position="175"/>
        <end position="186"/>
    </location>
</feature>
<dbReference type="InterPro" id="IPR036249">
    <property type="entry name" value="Thioredoxin-like_sf"/>
</dbReference>
<feature type="transmembrane region" description="Helical" evidence="4">
    <location>
        <begin position="331"/>
        <end position="350"/>
    </location>
</feature>
<dbReference type="GO" id="GO:0006457">
    <property type="term" value="P:protein folding"/>
    <property type="evidence" value="ECO:0007669"/>
    <property type="project" value="TreeGrafter"/>
</dbReference>
<feature type="transmembrane region" description="Helical" evidence="4">
    <location>
        <begin position="444"/>
        <end position="464"/>
    </location>
</feature>
<evidence type="ECO:0000313" key="7">
    <source>
        <dbReference type="EMBL" id="ORY44375.1"/>
    </source>
</evidence>
<name>A0A1Y2CDI6_9FUNG</name>
<feature type="domain" description="Thioredoxin" evidence="6">
    <location>
        <begin position="17"/>
        <end position="152"/>
    </location>
</feature>
<feature type="transmembrane region" description="Helical" evidence="4">
    <location>
        <begin position="299"/>
        <end position="319"/>
    </location>
</feature>
<dbReference type="PANTHER" id="PTHR45672:SF3">
    <property type="entry name" value="THIOREDOXIN DOMAIN-CONTAINING PROTEIN 5"/>
    <property type="match status" value="1"/>
</dbReference>
<dbReference type="CDD" id="cd02961">
    <property type="entry name" value="PDI_a_family"/>
    <property type="match status" value="1"/>
</dbReference>
<keyword evidence="8" id="KW-1185">Reference proteome</keyword>
<feature type="non-terminal residue" evidence="7">
    <location>
        <position position="1"/>
    </location>
</feature>
<proteinExistence type="inferred from homology"/>